<dbReference type="PANTHER" id="PTHR11908">
    <property type="entry name" value="XANTHINE DEHYDROGENASE"/>
    <property type="match status" value="1"/>
</dbReference>
<dbReference type="GeneID" id="109408695"/>
<dbReference type="Gene3D" id="1.10.150.120">
    <property type="entry name" value="[2Fe-2S]-binding domain"/>
    <property type="match status" value="1"/>
</dbReference>
<dbReference type="Gene3D" id="3.90.1170.50">
    <property type="entry name" value="Aldehyde oxidase/xanthine dehydrogenase, a/b hammerhead"/>
    <property type="match status" value="1"/>
</dbReference>
<dbReference type="InterPro" id="IPR036856">
    <property type="entry name" value="Ald_Oxase/Xan_DH_a/b_sf"/>
</dbReference>
<evidence type="ECO:0000256" key="3">
    <source>
        <dbReference type="ARBA" id="ARBA00011738"/>
    </source>
</evidence>
<name>A0ABM1Z1U5_AEDAL</name>
<dbReference type="Pfam" id="PF00941">
    <property type="entry name" value="FAD_binding_5"/>
    <property type="match status" value="1"/>
</dbReference>
<dbReference type="Proteomes" id="UP000069940">
    <property type="component" value="Unassembled WGS sequence"/>
</dbReference>
<dbReference type="SUPFAM" id="SSF47741">
    <property type="entry name" value="CO dehydrogenase ISP C-domain like"/>
    <property type="match status" value="1"/>
</dbReference>
<dbReference type="SMART" id="SM01092">
    <property type="entry name" value="CO_deh_flav_C"/>
    <property type="match status" value="1"/>
</dbReference>
<dbReference type="InterPro" id="IPR000674">
    <property type="entry name" value="Ald_Oxase/Xan_DH_a/b"/>
</dbReference>
<dbReference type="EnsemblMetazoa" id="AALFPA23_014174.R20596">
    <property type="protein sequence ID" value="AALFPA23_014174.P20596"/>
    <property type="gene ID" value="AALFPA23_014174"/>
</dbReference>
<keyword evidence="4" id="KW-0500">Molybdenum</keyword>
<dbReference type="RefSeq" id="XP_029735705.2">
    <property type="nucleotide sequence ID" value="XM_029879845.2"/>
</dbReference>
<dbReference type="InterPro" id="IPR016208">
    <property type="entry name" value="Ald_Oxase/xanthine_DH-like"/>
</dbReference>
<proteinExistence type="inferred from homology"/>
<comment type="subcellular location">
    <subcellularLocation>
        <location evidence="1">Peroxisome</location>
    </subcellularLocation>
</comment>
<feature type="domain" description="FAD-binding PCMH-type" evidence="7">
    <location>
        <begin position="134"/>
        <end position="315"/>
    </location>
</feature>
<dbReference type="SMART" id="SM01008">
    <property type="entry name" value="Ald_Xan_dh_C"/>
    <property type="match status" value="1"/>
</dbReference>
<reference evidence="8" key="2">
    <citation type="submission" date="2025-05" db="UniProtKB">
        <authorList>
            <consortium name="EnsemblMetazoa"/>
        </authorList>
    </citation>
    <scope>IDENTIFICATION</scope>
    <source>
        <strain evidence="8">Foshan</strain>
    </source>
</reference>
<comment type="subunit">
    <text evidence="3">Homodimer.</text>
</comment>
<evidence type="ECO:0000256" key="5">
    <source>
        <dbReference type="ARBA" id="ARBA00023002"/>
    </source>
</evidence>
<dbReference type="Gene3D" id="3.30.365.10">
    <property type="entry name" value="Aldehyde oxidase/xanthine dehydrogenase, molybdopterin binding domain"/>
    <property type="match status" value="4"/>
</dbReference>
<evidence type="ECO:0000256" key="6">
    <source>
        <dbReference type="ARBA" id="ARBA00023140"/>
    </source>
</evidence>
<dbReference type="PIRSF" id="PIRSF000127">
    <property type="entry name" value="Xanthine_DH"/>
    <property type="match status" value="1"/>
</dbReference>
<dbReference type="InterPro" id="IPR008274">
    <property type="entry name" value="AldOxase/xan_DH_MoCoBD1"/>
</dbReference>
<protein>
    <recommendedName>
        <fullName evidence="7">FAD-binding PCMH-type domain-containing protein</fullName>
    </recommendedName>
</protein>
<dbReference type="Gene3D" id="3.30.465.10">
    <property type="match status" value="1"/>
</dbReference>
<dbReference type="InterPro" id="IPR037165">
    <property type="entry name" value="AldOxase/xan_DH_Mopterin-bd_sf"/>
</dbReference>
<dbReference type="SUPFAM" id="SSF56176">
    <property type="entry name" value="FAD-binding/transporter-associated domain-like"/>
    <property type="match status" value="1"/>
</dbReference>
<evidence type="ECO:0000259" key="7">
    <source>
        <dbReference type="PROSITE" id="PS51387"/>
    </source>
</evidence>
<organism evidence="8 9">
    <name type="scientific">Aedes albopictus</name>
    <name type="common">Asian tiger mosquito</name>
    <name type="synonym">Stegomyia albopicta</name>
    <dbReference type="NCBI Taxonomy" id="7160"/>
    <lineage>
        <taxon>Eukaryota</taxon>
        <taxon>Metazoa</taxon>
        <taxon>Ecdysozoa</taxon>
        <taxon>Arthropoda</taxon>
        <taxon>Hexapoda</taxon>
        <taxon>Insecta</taxon>
        <taxon>Pterygota</taxon>
        <taxon>Neoptera</taxon>
        <taxon>Endopterygota</taxon>
        <taxon>Diptera</taxon>
        <taxon>Nematocera</taxon>
        <taxon>Culicoidea</taxon>
        <taxon>Culicidae</taxon>
        <taxon>Culicinae</taxon>
        <taxon>Aedini</taxon>
        <taxon>Aedes</taxon>
        <taxon>Stegomyia</taxon>
    </lineage>
</organism>
<evidence type="ECO:0000313" key="9">
    <source>
        <dbReference type="Proteomes" id="UP000069940"/>
    </source>
</evidence>
<dbReference type="SUPFAM" id="SSF56003">
    <property type="entry name" value="Molybdenum cofactor-binding domain"/>
    <property type="match status" value="1"/>
</dbReference>
<reference evidence="9" key="1">
    <citation type="journal article" date="2015" name="Proc. Natl. Acad. Sci. U.S.A.">
        <title>Genome sequence of the Asian Tiger mosquito, Aedes albopictus, reveals insights into its biology, genetics, and evolution.</title>
        <authorList>
            <person name="Chen X.G."/>
            <person name="Jiang X."/>
            <person name="Gu J."/>
            <person name="Xu M."/>
            <person name="Wu Y."/>
            <person name="Deng Y."/>
            <person name="Zhang C."/>
            <person name="Bonizzoni M."/>
            <person name="Dermauw W."/>
            <person name="Vontas J."/>
            <person name="Armbruster P."/>
            <person name="Huang X."/>
            <person name="Yang Y."/>
            <person name="Zhang H."/>
            <person name="He W."/>
            <person name="Peng H."/>
            <person name="Liu Y."/>
            <person name="Wu K."/>
            <person name="Chen J."/>
            <person name="Lirakis M."/>
            <person name="Topalis P."/>
            <person name="Van Leeuwen T."/>
            <person name="Hall A.B."/>
            <person name="Jiang X."/>
            <person name="Thorpe C."/>
            <person name="Mueller R.L."/>
            <person name="Sun C."/>
            <person name="Waterhouse R.M."/>
            <person name="Yan G."/>
            <person name="Tu Z.J."/>
            <person name="Fang X."/>
            <person name="James A.A."/>
        </authorList>
    </citation>
    <scope>NUCLEOTIDE SEQUENCE [LARGE SCALE GENOMIC DNA]</scope>
    <source>
        <strain evidence="9">Foshan</strain>
    </source>
</reference>
<evidence type="ECO:0000256" key="4">
    <source>
        <dbReference type="ARBA" id="ARBA00022505"/>
    </source>
</evidence>
<evidence type="ECO:0000256" key="2">
    <source>
        <dbReference type="ARBA" id="ARBA00006849"/>
    </source>
</evidence>
<dbReference type="InterPro" id="IPR036683">
    <property type="entry name" value="CO_DH_flav_C_dom_sf"/>
</dbReference>
<dbReference type="InterPro" id="IPR046867">
    <property type="entry name" value="AldOxase/xan_DH_MoCoBD2"/>
</dbReference>
<dbReference type="InterPro" id="IPR002346">
    <property type="entry name" value="Mopterin_DH_FAD-bd"/>
</dbReference>
<dbReference type="Pfam" id="PF01799">
    <property type="entry name" value="Fer2_2"/>
    <property type="match status" value="1"/>
</dbReference>
<sequence>MSVYSCHGMDITTIEGIGPTVEGYNIIQRRLARFNGTQCGLCSPGMVMNMYGLLESTKGQITMEEIEKSFAGNVCRCTGYRPIMDAMKSFGTDACSALLAKCKDIEDLGNECNRDEKCVKSCLKFVDKKPIHMFFGNDKEWHKVYDVNEAFKILKDIGYKPYSFVAGCTVQGVSNDRSAPKVFIDISSVEELHSHWMGSELIVGANVSLSELITILKEAAGREEKFKYCEQLSNHVAMIDHPSLRDLGTLAGNLSMKNRNQGFSSDLHVILEAVQASITITDCDGRIDSVSPQQLCRLDMDKKLILNVSFPPMHADNYAFRSYRVESRAQNGRVFVIGAFFIRWCARQRTIESAAVCFGGISSTFTHAIETEKALCGKNPFNNNVLQQTLEALDLDLKPFWDPYQVDPQYRKQAAIGIFYKFMLSIAPRKLVDSKFISGSTSFERPVSSGAQSYKTFPQSWPLTKSIPKLEGILQASGKSSYINDTPSMAHELYAAYVIATKPRTIIKELDVTEVLNIPGVVQFISAGNIPGSNNFMPYAGTSKHYFPYGEEEEEIFCTGKVLFHGQPVGLILAETLELANRAAKSVRIDYSEPDGPLLPTLKHVLQAGAMNRIKPAGAPQTGPNYESTNGGYYRISGKVALEGQYHYSLETESCICVPKEDGMDVYCSTQDMDYVQVTISGVLKLPQSKINMICRHVGGSFSSKITRSSQVASACALAAYITQCPVRFMLSLESNMTSFGKRKGCVSNYEVSVRGDGKIARLTNSFIYDCGAHTNEPSELYYIKHFTNSYDSTAWKLIPNQARTDAPTNIWSHYPGAAEAVATIETVMEHIAFERGLDALDVRMVNFVKGSKLRVLCPQFRKDVEFDSRKKEIELFNESNRWKKRGISIVPQEFPVEFKGGMKAWISVHHLDGSVSISHGGVEIGQGMNTKIIQIAAHTLGIPMGKIAIKPYSNLIAANNFMTVDMFSTDQLGFAVMKACQILANRMKPIRDANPAASWEVLVSTCFTLNVNLTASYWFTASEMKNYTILTLGCSEIELDVLTGNVRVIRADILEEAGGSLNPAVDIGQIEGAFVMGLGYYLNESLQYDPETGALLNNTAMTYKPPGPKDIPTDFRIKLHQNNPHNPAELWRFKATGASAFSIAVSAVFALRQALMSARKDANLRTEWLPLGQPATPDNILHLTGNSTNQYIFSNCTM</sequence>
<dbReference type="InterPro" id="IPR016169">
    <property type="entry name" value="FAD-bd_PCMH_sub2"/>
</dbReference>
<dbReference type="PANTHER" id="PTHR11908:SF132">
    <property type="entry name" value="ALDEHYDE OXIDASE 1-RELATED"/>
    <property type="match status" value="1"/>
</dbReference>
<dbReference type="InterPro" id="IPR036884">
    <property type="entry name" value="2Fe-2S-bd_dom_sf"/>
</dbReference>
<dbReference type="Pfam" id="PF01315">
    <property type="entry name" value="Ald_Xan_dh_C"/>
    <property type="match status" value="1"/>
</dbReference>
<dbReference type="Pfam" id="PF20256">
    <property type="entry name" value="MoCoBD_2"/>
    <property type="match status" value="1"/>
</dbReference>
<dbReference type="InterPro" id="IPR002888">
    <property type="entry name" value="2Fe-2S-bd"/>
</dbReference>
<dbReference type="InterPro" id="IPR016166">
    <property type="entry name" value="FAD-bd_PCMH"/>
</dbReference>
<dbReference type="InterPro" id="IPR036318">
    <property type="entry name" value="FAD-bd_PCMH-like_sf"/>
</dbReference>
<dbReference type="SUPFAM" id="SSF55447">
    <property type="entry name" value="CO dehydrogenase flavoprotein C-terminal domain-like"/>
    <property type="match status" value="1"/>
</dbReference>
<dbReference type="SUPFAM" id="SSF54665">
    <property type="entry name" value="CO dehydrogenase molybdoprotein N-domain-like"/>
    <property type="match status" value="1"/>
</dbReference>
<dbReference type="Pfam" id="PF03450">
    <property type="entry name" value="CO_deh_flav_C"/>
    <property type="match status" value="1"/>
</dbReference>
<evidence type="ECO:0000313" key="8">
    <source>
        <dbReference type="EnsemblMetazoa" id="AALFPA23_014174.P20596"/>
    </source>
</evidence>
<keyword evidence="9" id="KW-1185">Reference proteome</keyword>
<evidence type="ECO:0000256" key="1">
    <source>
        <dbReference type="ARBA" id="ARBA00004275"/>
    </source>
</evidence>
<dbReference type="Gene3D" id="3.30.390.50">
    <property type="entry name" value="CO dehydrogenase flavoprotein, C-terminal domain"/>
    <property type="match status" value="1"/>
</dbReference>
<comment type="similarity">
    <text evidence="2">Belongs to the xanthine dehydrogenase family.</text>
</comment>
<accession>A0ABM1Z1U5</accession>
<dbReference type="PROSITE" id="PS51387">
    <property type="entry name" value="FAD_PCMH"/>
    <property type="match status" value="1"/>
</dbReference>
<keyword evidence="6" id="KW-0576">Peroxisome</keyword>
<dbReference type="Pfam" id="PF02738">
    <property type="entry name" value="MoCoBD_1"/>
    <property type="match status" value="1"/>
</dbReference>
<keyword evidence="5" id="KW-0560">Oxidoreductase</keyword>
<dbReference type="InterPro" id="IPR005107">
    <property type="entry name" value="CO_DH_flav_C"/>
</dbReference>